<dbReference type="PRINTS" id="PR00421">
    <property type="entry name" value="THIOREDOXIN"/>
</dbReference>
<dbReference type="Proteomes" id="UP000515163">
    <property type="component" value="Unplaced"/>
</dbReference>
<dbReference type="KEGG" id="aten:116301290"/>
<dbReference type="PIRSF" id="PIRSF000077">
    <property type="entry name" value="Thioredoxin"/>
    <property type="match status" value="1"/>
</dbReference>
<dbReference type="FunFam" id="3.40.30.10:FF:000245">
    <property type="entry name" value="Thioredoxin"/>
    <property type="match status" value="1"/>
</dbReference>
<evidence type="ECO:0000256" key="2">
    <source>
        <dbReference type="PIRNR" id="PIRNR000077"/>
    </source>
</evidence>
<dbReference type="PROSITE" id="PS00194">
    <property type="entry name" value="THIOREDOXIN_1"/>
    <property type="match status" value="1"/>
</dbReference>
<dbReference type="SUPFAM" id="SSF52833">
    <property type="entry name" value="Thioredoxin-like"/>
    <property type="match status" value="1"/>
</dbReference>
<sequence>MREIKNRSDFDGFLKQQEHGRLIVIEFFADWCGPCRQIASQFKKIVEEFCDVTFAKVDVDENEDIAEDEKILAMPTFVLYKNGKMVETVVGANDNKLREAIIQQK</sequence>
<name>A0A6P8IHD9_ACTTE</name>
<evidence type="ECO:0000313" key="6">
    <source>
        <dbReference type="RefSeq" id="XP_031566186.1"/>
    </source>
</evidence>
<accession>A0A6P8IHD9</accession>
<dbReference type="InterPro" id="IPR005746">
    <property type="entry name" value="Thioredoxin"/>
</dbReference>
<dbReference type="Pfam" id="PF00085">
    <property type="entry name" value="Thioredoxin"/>
    <property type="match status" value="1"/>
</dbReference>
<dbReference type="GeneID" id="116301290"/>
<dbReference type="RefSeq" id="XP_031566186.1">
    <property type="nucleotide sequence ID" value="XM_031710326.1"/>
</dbReference>
<dbReference type="InterPro" id="IPR017937">
    <property type="entry name" value="Thioredoxin_CS"/>
</dbReference>
<dbReference type="AlphaFoldDB" id="A0A6P8IHD9"/>
<dbReference type="InterPro" id="IPR036249">
    <property type="entry name" value="Thioredoxin-like_sf"/>
</dbReference>
<evidence type="ECO:0000256" key="3">
    <source>
        <dbReference type="PIRSR" id="PIRSR000077-4"/>
    </source>
</evidence>
<evidence type="ECO:0000313" key="5">
    <source>
        <dbReference type="Proteomes" id="UP000515163"/>
    </source>
</evidence>
<dbReference type="FunCoup" id="A0A6P8IHD9">
    <property type="interactions" value="1738"/>
</dbReference>
<dbReference type="GO" id="GO:0015035">
    <property type="term" value="F:protein-disulfide reductase activity"/>
    <property type="evidence" value="ECO:0007669"/>
    <property type="project" value="InterPro"/>
</dbReference>
<dbReference type="OrthoDB" id="2121326at2759"/>
<evidence type="ECO:0000256" key="1">
    <source>
        <dbReference type="ARBA" id="ARBA00023157"/>
    </source>
</evidence>
<dbReference type="PANTHER" id="PTHR46115">
    <property type="entry name" value="THIOREDOXIN-LIKE PROTEIN 1"/>
    <property type="match status" value="1"/>
</dbReference>
<gene>
    <name evidence="6" type="primary">LOC116301290</name>
</gene>
<feature type="domain" description="Thioredoxin" evidence="4">
    <location>
        <begin position="1"/>
        <end position="105"/>
    </location>
</feature>
<dbReference type="CDD" id="cd02947">
    <property type="entry name" value="TRX_family"/>
    <property type="match status" value="1"/>
</dbReference>
<evidence type="ECO:0000259" key="4">
    <source>
        <dbReference type="PROSITE" id="PS51352"/>
    </source>
</evidence>
<protein>
    <recommendedName>
        <fullName evidence="2">Thioredoxin</fullName>
    </recommendedName>
</protein>
<dbReference type="InterPro" id="IPR013766">
    <property type="entry name" value="Thioredoxin_domain"/>
</dbReference>
<reference evidence="6" key="1">
    <citation type="submission" date="2025-08" db="UniProtKB">
        <authorList>
            <consortium name="RefSeq"/>
        </authorList>
    </citation>
    <scope>IDENTIFICATION</scope>
    <source>
        <tissue evidence="6">Tentacle</tissue>
    </source>
</reference>
<keyword evidence="5" id="KW-1185">Reference proteome</keyword>
<proteinExistence type="inferred from homology"/>
<organism evidence="5 6">
    <name type="scientific">Actinia tenebrosa</name>
    <name type="common">Australian red waratah sea anemone</name>
    <dbReference type="NCBI Taxonomy" id="6105"/>
    <lineage>
        <taxon>Eukaryota</taxon>
        <taxon>Metazoa</taxon>
        <taxon>Cnidaria</taxon>
        <taxon>Anthozoa</taxon>
        <taxon>Hexacorallia</taxon>
        <taxon>Actiniaria</taxon>
        <taxon>Actiniidae</taxon>
        <taxon>Actinia</taxon>
    </lineage>
</organism>
<feature type="disulfide bond" description="Redox-active" evidence="3">
    <location>
        <begin position="32"/>
        <end position="35"/>
    </location>
</feature>
<comment type="similarity">
    <text evidence="2">Belongs to the thioredoxin family.</text>
</comment>
<keyword evidence="1 3" id="KW-1015">Disulfide bond</keyword>
<keyword evidence="3" id="KW-0676">Redox-active center</keyword>
<dbReference type="Gene3D" id="3.40.30.10">
    <property type="entry name" value="Glutaredoxin"/>
    <property type="match status" value="1"/>
</dbReference>
<dbReference type="InParanoid" id="A0A6P8IHD9"/>
<dbReference type="PROSITE" id="PS51352">
    <property type="entry name" value="THIOREDOXIN_2"/>
    <property type="match status" value="1"/>
</dbReference>